<keyword evidence="12 19" id="KW-1133">Transmembrane helix</keyword>
<evidence type="ECO:0000256" key="13">
    <source>
        <dbReference type="ARBA" id="ARBA00023136"/>
    </source>
</evidence>
<evidence type="ECO:0000256" key="18">
    <source>
        <dbReference type="PROSITE-ProRule" id="PRU10141"/>
    </source>
</evidence>
<dbReference type="AlphaFoldDB" id="A0A9Q1LB67"/>
<keyword evidence="14" id="KW-0675">Receptor</keyword>
<feature type="transmembrane region" description="Helical" evidence="19">
    <location>
        <begin position="35"/>
        <end position="56"/>
    </location>
</feature>
<evidence type="ECO:0000256" key="14">
    <source>
        <dbReference type="ARBA" id="ARBA00023170"/>
    </source>
</evidence>
<evidence type="ECO:0000259" key="20">
    <source>
        <dbReference type="PROSITE" id="PS50011"/>
    </source>
</evidence>
<dbReference type="InterPro" id="IPR017441">
    <property type="entry name" value="Protein_kinase_ATP_BS"/>
</dbReference>
<keyword evidence="15" id="KW-0325">Glycoprotein</keyword>
<keyword evidence="22" id="KW-1185">Reference proteome</keyword>
<comment type="catalytic activity">
    <reaction evidence="16">
        <text>L-threonyl-[protein] + ATP = O-phospho-L-threonyl-[protein] + ADP + H(+)</text>
        <dbReference type="Rhea" id="RHEA:46608"/>
        <dbReference type="Rhea" id="RHEA-COMP:11060"/>
        <dbReference type="Rhea" id="RHEA-COMP:11605"/>
        <dbReference type="ChEBI" id="CHEBI:15378"/>
        <dbReference type="ChEBI" id="CHEBI:30013"/>
        <dbReference type="ChEBI" id="CHEBI:30616"/>
        <dbReference type="ChEBI" id="CHEBI:61977"/>
        <dbReference type="ChEBI" id="CHEBI:456216"/>
        <dbReference type="EC" id="2.7.11.1"/>
    </reaction>
</comment>
<dbReference type="InterPro" id="IPR001245">
    <property type="entry name" value="Ser-Thr/Tyr_kinase_cat_dom"/>
</dbReference>
<dbReference type="PANTHER" id="PTHR47973">
    <property type="entry name" value="CYSTEINE-RICH RECEPTOR-LIKE PROTEIN KINASE 3"/>
    <property type="match status" value="1"/>
</dbReference>
<comment type="subcellular location">
    <subcellularLocation>
        <location evidence="1">Cell membrane</location>
        <topology evidence="1">Single-pass membrane protein</topology>
    </subcellularLocation>
    <subcellularLocation>
        <location evidence="2">Membrane</location>
        <topology evidence="2">Single-pass type I membrane protein</topology>
    </subcellularLocation>
</comment>
<evidence type="ECO:0000256" key="10">
    <source>
        <dbReference type="ARBA" id="ARBA00022777"/>
    </source>
</evidence>
<gene>
    <name evidence="21" type="ORF">K7X08_026590</name>
</gene>
<dbReference type="Pfam" id="PF07714">
    <property type="entry name" value="PK_Tyr_Ser-Thr"/>
    <property type="match status" value="1"/>
</dbReference>
<dbReference type="GO" id="GO:0005524">
    <property type="term" value="F:ATP binding"/>
    <property type="evidence" value="ECO:0007669"/>
    <property type="project" value="UniProtKB-UniRule"/>
</dbReference>
<evidence type="ECO:0000313" key="22">
    <source>
        <dbReference type="Proteomes" id="UP001152561"/>
    </source>
</evidence>
<evidence type="ECO:0000256" key="17">
    <source>
        <dbReference type="ARBA" id="ARBA00048679"/>
    </source>
</evidence>
<name>A0A9Q1LB67_9SOLA</name>
<reference evidence="22" key="1">
    <citation type="journal article" date="2023" name="Proc. Natl. Acad. Sci. U.S.A.">
        <title>Genomic and structural basis for evolution of tropane alkaloid biosynthesis.</title>
        <authorList>
            <person name="Wanga Y.-J."/>
            <person name="Taina T."/>
            <person name="Yua J.-Y."/>
            <person name="Lia J."/>
            <person name="Xua B."/>
            <person name="Chenc J."/>
            <person name="D'Auriad J.C."/>
            <person name="Huanga J.-P."/>
            <person name="Huanga S.-X."/>
        </authorList>
    </citation>
    <scope>NUCLEOTIDE SEQUENCE [LARGE SCALE GENOMIC DNA]</scope>
    <source>
        <strain evidence="22">cv. KIB-2019</strain>
    </source>
</reference>
<evidence type="ECO:0000256" key="15">
    <source>
        <dbReference type="ARBA" id="ARBA00023180"/>
    </source>
</evidence>
<evidence type="ECO:0000313" key="21">
    <source>
        <dbReference type="EMBL" id="KAJ8531156.1"/>
    </source>
</evidence>
<keyword evidence="4" id="KW-1003">Cell membrane</keyword>
<protein>
    <recommendedName>
        <fullName evidence="3">non-specific serine/threonine protein kinase</fullName>
        <ecNumber evidence="3">2.7.11.1</ecNumber>
    </recommendedName>
</protein>
<evidence type="ECO:0000256" key="16">
    <source>
        <dbReference type="ARBA" id="ARBA00047899"/>
    </source>
</evidence>
<evidence type="ECO:0000256" key="11">
    <source>
        <dbReference type="ARBA" id="ARBA00022840"/>
    </source>
</evidence>
<dbReference type="SUPFAM" id="SSF56112">
    <property type="entry name" value="Protein kinase-like (PK-like)"/>
    <property type="match status" value="1"/>
</dbReference>
<dbReference type="Proteomes" id="UP001152561">
    <property type="component" value="Unassembled WGS sequence"/>
</dbReference>
<evidence type="ECO:0000256" key="9">
    <source>
        <dbReference type="ARBA" id="ARBA00022741"/>
    </source>
</evidence>
<dbReference type="PROSITE" id="PS00107">
    <property type="entry name" value="PROTEIN_KINASE_ATP"/>
    <property type="match status" value="1"/>
</dbReference>
<evidence type="ECO:0000256" key="2">
    <source>
        <dbReference type="ARBA" id="ARBA00004479"/>
    </source>
</evidence>
<keyword evidence="10" id="KW-0418">Kinase</keyword>
<keyword evidence="7 19" id="KW-0812">Transmembrane</keyword>
<keyword evidence="5" id="KW-0723">Serine/threonine-protein kinase</keyword>
<dbReference type="InterPro" id="IPR052059">
    <property type="entry name" value="CR_Ser/Thr_kinase"/>
</dbReference>
<dbReference type="EMBL" id="JAJAGQ010000021">
    <property type="protein sequence ID" value="KAJ8531156.1"/>
    <property type="molecule type" value="Genomic_DNA"/>
</dbReference>
<evidence type="ECO:0000256" key="3">
    <source>
        <dbReference type="ARBA" id="ARBA00012513"/>
    </source>
</evidence>
<dbReference type="EC" id="2.7.11.1" evidence="3"/>
<feature type="domain" description="Protein kinase" evidence="20">
    <location>
        <begin position="101"/>
        <end position="358"/>
    </location>
</feature>
<dbReference type="PROSITE" id="PS50011">
    <property type="entry name" value="PROTEIN_KINASE_DOM"/>
    <property type="match status" value="1"/>
</dbReference>
<evidence type="ECO:0000256" key="8">
    <source>
        <dbReference type="ARBA" id="ARBA00022729"/>
    </source>
</evidence>
<evidence type="ECO:0000256" key="19">
    <source>
        <dbReference type="SAM" id="Phobius"/>
    </source>
</evidence>
<dbReference type="FunFam" id="3.30.200.20:FF:000542">
    <property type="entry name" value="Receptor-like serine/threonine-protein kinase At4g25390"/>
    <property type="match status" value="1"/>
</dbReference>
<dbReference type="FunFam" id="1.10.510.10:FF:000287">
    <property type="entry name" value="probable LRR receptor-like serine/threonine-protein kinase RKF3"/>
    <property type="match status" value="1"/>
</dbReference>
<keyword evidence="9 18" id="KW-0547">Nucleotide-binding</keyword>
<comment type="caution">
    <text evidence="21">The sequence shown here is derived from an EMBL/GenBank/DDBJ whole genome shotgun (WGS) entry which is preliminary data.</text>
</comment>
<keyword evidence="8" id="KW-0732">Signal</keyword>
<keyword evidence="13 19" id="KW-0472">Membrane</keyword>
<evidence type="ECO:0000256" key="6">
    <source>
        <dbReference type="ARBA" id="ARBA00022679"/>
    </source>
</evidence>
<comment type="catalytic activity">
    <reaction evidence="17">
        <text>L-seryl-[protein] + ATP = O-phospho-L-seryl-[protein] + ADP + H(+)</text>
        <dbReference type="Rhea" id="RHEA:17989"/>
        <dbReference type="Rhea" id="RHEA-COMP:9863"/>
        <dbReference type="Rhea" id="RHEA-COMP:11604"/>
        <dbReference type="ChEBI" id="CHEBI:15378"/>
        <dbReference type="ChEBI" id="CHEBI:29999"/>
        <dbReference type="ChEBI" id="CHEBI:30616"/>
        <dbReference type="ChEBI" id="CHEBI:83421"/>
        <dbReference type="ChEBI" id="CHEBI:456216"/>
        <dbReference type="EC" id="2.7.11.1"/>
    </reaction>
</comment>
<sequence length="358" mass="40108">MVNEFGPEDPRTAGCVLALPSANKARRSHHFNRELVFGFLGAFFRILGAIGCVTLYKKWDKKRKQDALHQVYVTSVKSQILPNTGAKWFQIGELEQAIKGFSQRNLIGQGGSGSVYKGTLSDGTLTAVKKFFDMDSKGDEEFINEAKIISKIRHRNLLPLRGFCVTSDNLNGKGRYLVRELQILDLAKQSKGGQTHLTTRVAGTYGYLAPEYAFYGQLTEKSDVYSFGVVILEIMSGRRVLDASNSSALLITDWAWTMVKSRNVEGVFNVSIREEGPKRVMERFVHVGILCAHVMVALRPTIEDALRMLEGDIDIPRLPDRPLPLGFESFESYSLHCDRFRDISISSSSNSLSRYIPK</sequence>
<evidence type="ECO:0000256" key="4">
    <source>
        <dbReference type="ARBA" id="ARBA00022475"/>
    </source>
</evidence>
<dbReference type="Pfam" id="PF00069">
    <property type="entry name" value="Pkinase"/>
    <property type="match status" value="1"/>
</dbReference>
<dbReference type="Gene3D" id="1.10.510.10">
    <property type="entry name" value="Transferase(Phosphotransferase) domain 1"/>
    <property type="match status" value="1"/>
</dbReference>
<dbReference type="Gene3D" id="3.30.200.20">
    <property type="entry name" value="Phosphorylase Kinase, domain 1"/>
    <property type="match status" value="1"/>
</dbReference>
<evidence type="ECO:0000256" key="12">
    <source>
        <dbReference type="ARBA" id="ARBA00022989"/>
    </source>
</evidence>
<dbReference type="InterPro" id="IPR000719">
    <property type="entry name" value="Prot_kinase_dom"/>
</dbReference>
<evidence type="ECO:0000256" key="7">
    <source>
        <dbReference type="ARBA" id="ARBA00022692"/>
    </source>
</evidence>
<dbReference type="InterPro" id="IPR011009">
    <property type="entry name" value="Kinase-like_dom_sf"/>
</dbReference>
<evidence type="ECO:0000256" key="1">
    <source>
        <dbReference type="ARBA" id="ARBA00004162"/>
    </source>
</evidence>
<accession>A0A9Q1LB67</accession>
<evidence type="ECO:0000256" key="5">
    <source>
        <dbReference type="ARBA" id="ARBA00022527"/>
    </source>
</evidence>
<keyword evidence="11 18" id="KW-0067">ATP-binding</keyword>
<feature type="binding site" evidence="18">
    <location>
        <position position="130"/>
    </location>
    <ligand>
        <name>ATP</name>
        <dbReference type="ChEBI" id="CHEBI:30616"/>
    </ligand>
</feature>
<proteinExistence type="predicted"/>
<dbReference type="OrthoDB" id="122279at2759"/>
<keyword evidence="6" id="KW-0808">Transferase</keyword>
<dbReference type="GO" id="GO:0005886">
    <property type="term" value="C:plasma membrane"/>
    <property type="evidence" value="ECO:0007669"/>
    <property type="project" value="UniProtKB-SubCell"/>
</dbReference>
<organism evidence="21 22">
    <name type="scientific">Anisodus acutangulus</name>
    <dbReference type="NCBI Taxonomy" id="402998"/>
    <lineage>
        <taxon>Eukaryota</taxon>
        <taxon>Viridiplantae</taxon>
        <taxon>Streptophyta</taxon>
        <taxon>Embryophyta</taxon>
        <taxon>Tracheophyta</taxon>
        <taxon>Spermatophyta</taxon>
        <taxon>Magnoliopsida</taxon>
        <taxon>eudicotyledons</taxon>
        <taxon>Gunneridae</taxon>
        <taxon>Pentapetalae</taxon>
        <taxon>asterids</taxon>
        <taxon>lamiids</taxon>
        <taxon>Solanales</taxon>
        <taxon>Solanaceae</taxon>
        <taxon>Solanoideae</taxon>
        <taxon>Hyoscyameae</taxon>
        <taxon>Anisodus</taxon>
    </lineage>
</organism>
<dbReference type="GO" id="GO:0004674">
    <property type="term" value="F:protein serine/threonine kinase activity"/>
    <property type="evidence" value="ECO:0007669"/>
    <property type="project" value="UniProtKB-KW"/>
</dbReference>